<evidence type="ECO:0000256" key="7">
    <source>
        <dbReference type="ARBA" id="ARBA00023601"/>
    </source>
</evidence>
<dbReference type="Pfam" id="PF13186">
    <property type="entry name" value="SPASM"/>
    <property type="match status" value="1"/>
</dbReference>
<evidence type="ECO:0000256" key="5">
    <source>
        <dbReference type="ARBA" id="ARBA00023004"/>
    </source>
</evidence>
<dbReference type="NCBIfam" id="TIGR04085">
    <property type="entry name" value="rSAM_more_4Fe4S"/>
    <property type="match status" value="1"/>
</dbReference>
<name>A0A379SBJ9_SALER</name>
<dbReference type="Pfam" id="PF02810">
    <property type="entry name" value="SEC-C"/>
    <property type="match status" value="1"/>
</dbReference>
<dbReference type="GO" id="GO:0016491">
    <property type="term" value="F:oxidoreductase activity"/>
    <property type="evidence" value="ECO:0007669"/>
    <property type="project" value="UniProtKB-KW"/>
</dbReference>
<evidence type="ECO:0000256" key="6">
    <source>
        <dbReference type="ARBA" id="ARBA00023014"/>
    </source>
</evidence>
<evidence type="ECO:0000256" key="4">
    <source>
        <dbReference type="ARBA" id="ARBA00022723"/>
    </source>
</evidence>
<dbReference type="Gene3D" id="3.10.450.50">
    <property type="match status" value="1"/>
</dbReference>
<dbReference type="InterPro" id="IPR047207">
    <property type="entry name" value="SPASM_anSME"/>
</dbReference>
<dbReference type="GO" id="GO:0051539">
    <property type="term" value="F:4 iron, 4 sulfur cluster binding"/>
    <property type="evidence" value="ECO:0007669"/>
    <property type="project" value="UniProtKB-KW"/>
</dbReference>
<dbReference type="Proteomes" id="UP000254124">
    <property type="component" value="Unassembled WGS sequence"/>
</dbReference>
<comment type="similarity">
    <text evidence="7">Belongs to the radical SAM superfamily. Anaerobic sulfatase-maturating enzyme family.</text>
</comment>
<reference evidence="9 10" key="1">
    <citation type="submission" date="2018-06" db="EMBL/GenBank/DDBJ databases">
        <authorList>
            <consortium name="Pathogen Informatics"/>
            <person name="Doyle S."/>
        </authorList>
    </citation>
    <scope>NUCLEOTIDE SEQUENCE [LARGE SCALE GENOMIC DNA]</scope>
    <source>
        <strain evidence="9 10">NCTC7295</strain>
    </source>
</reference>
<keyword evidence="9" id="KW-0560">Oxidoreductase</keyword>
<dbReference type="SFLD" id="SFLDG01384">
    <property type="entry name" value="thioether_bond_formation_requi"/>
    <property type="match status" value="1"/>
</dbReference>
<keyword evidence="6" id="KW-0411">Iron-sulfur</keyword>
<evidence type="ECO:0000313" key="10">
    <source>
        <dbReference type="Proteomes" id="UP000254124"/>
    </source>
</evidence>
<organism evidence="9 10">
    <name type="scientific">Salmonella enterica subsp. arizonae</name>
    <dbReference type="NCBI Taxonomy" id="59203"/>
    <lineage>
        <taxon>Bacteria</taxon>
        <taxon>Pseudomonadati</taxon>
        <taxon>Pseudomonadota</taxon>
        <taxon>Gammaproteobacteria</taxon>
        <taxon>Enterobacterales</taxon>
        <taxon>Enterobacteriaceae</taxon>
        <taxon>Salmonella</taxon>
    </lineage>
</organism>
<proteinExistence type="inferred from homology"/>
<evidence type="ECO:0000256" key="3">
    <source>
        <dbReference type="ARBA" id="ARBA00022691"/>
    </source>
</evidence>
<dbReference type="SFLD" id="SFLDG01067">
    <property type="entry name" value="SPASM/twitch_domain_containing"/>
    <property type="match status" value="1"/>
</dbReference>
<keyword evidence="5" id="KW-0408">Iron</keyword>
<dbReference type="InterPro" id="IPR034491">
    <property type="entry name" value="Anaerob_Ser_sulfatase-maturase"/>
</dbReference>
<dbReference type="InterPro" id="IPR058240">
    <property type="entry name" value="rSAM_sf"/>
</dbReference>
<dbReference type="SFLD" id="SFLDS00029">
    <property type="entry name" value="Radical_SAM"/>
    <property type="match status" value="1"/>
</dbReference>
<dbReference type="SFLD" id="SFLDG01386">
    <property type="entry name" value="main_SPASM_domain-containing"/>
    <property type="match status" value="1"/>
</dbReference>
<keyword evidence="3" id="KW-0949">S-adenosyl-L-methionine</keyword>
<dbReference type="CDD" id="cd21120">
    <property type="entry name" value="SPASM_anSME"/>
    <property type="match status" value="1"/>
</dbReference>
<dbReference type="InterPro" id="IPR023867">
    <property type="entry name" value="Sulphatase_maturase_rSAM"/>
</dbReference>
<dbReference type="EMBL" id="UGWZ01000001">
    <property type="protein sequence ID" value="SUG17672.1"/>
    <property type="molecule type" value="Genomic_DNA"/>
</dbReference>
<dbReference type="SFLD" id="SFLDF00285">
    <property type="entry name" value="anaerobic_Ser-type_sulfatase-m"/>
    <property type="match status" value="1"/>
</dbReference>
<evidence type="ECO:0000313" key="9">
    <source>
        <dbReference type="EMBL" id="SUG17672.1"/>
    </source>
</evidence>
<dbReference type="AlphaFoldDB" id="A0A379SBJ9"/>
<evidence type="ECO:0000256" key="1">
    <source>
        <dbReference type="ARBA" id="ARBA00001966"/>
    </source>
</evidence>
<accession>A0A379SBJ9</accession>
<gene>
    <name evidence="9" type="primary">STY3593_2</name>
    <name evidence="9" type="ORF">NCTC7295_05457</name>
</gene>
<feature type="domain" description="Radical SAM core" evidence="8">
    <location>
        <begin position="58"/>
        <end position="304"/>
    </location>
</feature>
<dbReference type="InterPro" id="IPR013785">
    <property type="entry name" value="Aldolase_TIM"/>
</dbReference>
<dbReference type="SFLD" id="SFLDG01072">
    <property type="entry name" value="dehydrogenase_like"/>
    <property type="match status" value="1"/>
</dbReference>
<dbReference type="GO" id="GO:0046872">
    <property type="term" value="F:metal ion binding"/>
    <property type="evidence" value="ECO:0007669"/>
    <property type="project" value="UniProtKB-KW"/>
</dbReference>
<dbReference type="InterPro" id="IPR023885">
    <property type="entry name" value="4Fe4S-binding_SPASM_dom"/>
</dbReference>
<dbReference type="Pfam" id="PF04055">
    <property type="entry name" value="Radical_SAM"/>
    <property type="match status" value="1"/>
</dbReference>
<dbReference type="SUPFAM" id="SSF102114">
    <property type="entry name" value="Radical SAM enzymes"/>
    <property type="match status" value="1"/>
</dbReference>
<protein>
    <submittedName>
        <fullName evidence="9">Putative regulatory protein</fullName>
        <ecNumber evidence="9">1.1.99.-</ecNumber>
    </submittedName>
</protein>
<dbReference type="NCBIfam" id="TIGR03942">
    <property type="entry name" value="sulfatase_rSAM"/>
    <property type="match status" value="1"/>
</dbReference>
<keyword evidence="2" id="KW-0004">4Fe-4S</keyword>
<dbReference type="PANTHER" id="PTHR43273:SF3">
    <property type="entry name" value="ANAEROBIC SULFATASE-MATURATING ENZYME HOMOLOG ASLB-RELATED"/>
    <property type="match status" value="1"/>
</dbReference>
<dbReference type="InterPro" id="IPR007197">
    <property type="entry name" value="rSAM"/>
</dbReference>
<dbReference type="PANTHER" id="PTHR43273">
    <property type="entry name" value="ANAEROBIC SULFATASE-MATURATING ENZYME HOMOLOG ASLB-RELATED"/>
    <property type="match status" value="1"/>
</dbReference>
<sequence length="491" mass="55346">MGYRQPLLPRRAFFLPCSNSALTAQNEVFNSVMFPDDDKVVFSRGAVGVGEPYFLTEMSDMAVAGCHVMAKPGGAICNIDCTYCFYLEKEALYPERNKNWRMSDETLEQFIRQHIAAQSGDRVDFAWQGGEPTMMGLPFFRRAIALCEKYADGRKISHALQTNGILINDEWARFFAEHHFLIGLSIDGPAHLHNQYRLNRAGKGTHEQVVAAMARLKAHHVDFNTLTVVGKHNVGHAADVYEFLLAAGSRFIQFIPLVERMSTDSSSVLNLVMPGESAATLAPWTVPSWQYGEFLNQIFDIWVRRDVDRVYVQMFDVALSAWTGRYPVLCVHSETCGHAFALESNGDLYNCDHFVYPEHLLGNIHQHSIKALNNSERAIAFGEAKRETLTPDCRRCDYRFACHGGCPKHRFAVSPSGYPAHNYLCAGYKHFFKHVTPYMNVWRELLAQGYPMASIMRWLAQDARKDTGAVSRNDPCPCGSGKKYKKCCGKA</sequence>
<evidence type="ECO:0000259" key="8">
    <source>
        <dbReference type="PROSITE" id="PS51918"/>
    </source>
</evidence>
<dbReference type="EC" id="1.1.99.-" evidence="9"/>
<dbReference type="PROSITE" id="PS51918">
    <property type="entry name" value="RADICAL_SAM"/>
    <property type="match status" value="1"/>
</dbReference>
<dbReference type="CDD" id="cd01335">
    <property type="entry name" value="Radical_SAM"/>
    <property type="match status" value="1"/>
</dbReference>
<dbReference type="InterPro" id="IPR004027">
    <property type="entry name" value="SEC_C_motif"/>
</dbReference>
<dbReference type="Gene3D" id="3.20.20.70">
    <property type="entry name" value="Aldolase class I"/>
    <property type="match status" value="1"/>
</dbReference>
<keyword evidence="4" id="KW-0479">Metal-binding</keyword>
<dbReference type="SUPFAM" id="SSF103642">
    <property type="entry name" value="Sec-C motif"/>
    <property type="match status" value="1"/>
</dbReference>
<comment type="cofactor">
    <cofactor evidence="1">
        <name>[4Fe-4S] cluster</name>
        <dbReference type="ChEBI" id="CHEBI:49883"/>
    </cofactor>
</comment>
<evidence type="ECO:0000256" key="2">
    <source>
        <dbReference type="ARBA" id="ARBA00022485"/>
    </source>
</evidence>